<dbReference type="InterPro" id="IPR050491">
    <property type="entry name" value="AmpC-like"/>
</dbReference>
<dbReference type="PANTHER" id="PTHR46825">
    <property type="entry name" value="D-ALANYL-D-ALANINE-CARBOXYPEPTIDASE/ENDOPEPTIDASE AMPH"/>
    <property type="match status" value="1"/>
</dbReference>
<organism evidence="2 3">
    <name type="scientific">Nocardia rhizosphaerihabitans</name>
    <dbReference type="NCBI Taxonomy" id="1691570"/>
    <lineage>
        <taxon>Bacteria</taxon>
        <taxon>Bacillati</taxon>
        <taxon>Actinomycetota</taxon>
        <taxon>Actinomycetes</taxon>
        <taxon>Mycobacteriales</taxon>
        <taxon>Nocardiaceae</taxon>
        <taxon>Nocardia</taxon>
    </lineage>
</organism>
<accession>A0ABQ2KF92</accession>
<name>A0ABQ2KF92_9NOCA</name>
<evidence type="ECO:0000313" key="3">
    <source>
        <dbReference type="Proteomes" id="UP000658127"/>
    </source>
</evidence>
<dbReference type="EMBL" id="BMNE01000003">
    <property type="protein sequence ID" value="GGN79440.1"/>
    <property type="molecule type" value="Genomic_DNA"/>
</dbReference>
<evidence type="ECO:0000313" key="2">
    <source>
        <dbReference type="EMBL" id="GGN79440.1"/>
    </source>
</evidence>
<dbReference type="InterPro" id="IPR001466">
    <property type="entry name" value="Beta-lactam-related"/>
</dbReference>
<dbReference type="PANTHER" id="PTHR46825:SF9">
    <property type="entry name" value="BETA-LACTAMASE-RELATED DOMAIN-CONTAINING PROTEIN"/>
    <property type="match status" value="1"/>
</dbReference>
<proteinExistence type="predicted"/>
<keyword evidence="3" id="KW-1185">Reference proteome</keyword>
<dbReference type="SUPFAM" id="SSF56601">
    <property type="entry name" value="beta-lactamase/transpeptidase-like"/>
    <property type="match status" value="1"/>
</dbReference>
<comment type="caution">
    <text evidence="2">The sequence shown here is derived from an EMBL/GenBank/DDBJ whole genome shotgun (WGS) entry which is preliminary data.</text>
</comment>
<dbReference type="Gene3D" id="3.40.710.10">
    <property type="entry name" value="DD-peptidase/beta-lactamase superfamily"/>
    <property type="match status" value="1"/>
</dbReference>
<reference evidence="3" key="1">
    <citation type="journal article" date="2019" name="Int. J. Syst. Evol. Microbiol.">
        <title>The Global Catalogue of Microorganisms (GCM) 10K type strain sequencing project: providing services to taxonomists for standard genome sequencing and annotation.</title>
        <authorList>
            <consortium name="The Broad Institute Genomics Platform"/>
            <consortium name="The Broad Institute Genome Sequencing Center for Infectious Disease"/>
            <person name="Wu L."/>
            <person name="Ma J."/>
        </authorList>
    </citation>
    <scope>NUCLEOTIDE SEQUENCE [LARGE SCALE GENOMIC DNA]</scope>
    <source>
        <strain evidence="3">CGMCC 4.7329</strain>
    </source>
</reference>
<dbReference type="Proteomes" id="UP000658127">
    <property type="component" value="Unassembled WGS sequence"/>
</dbReference>
<gene>
    <name evidence="2" type="ORF">GCM10011610_27870</name>
</gene>
<feature type="domain" description="Beta-lactamase-related" evidence="1">
    <location>
        <begin position="38"/>
        <end position="361"/>
    </location>
</feature>
<evidence type="ECO:0000259" key="1">
    <source>
        <dbReference type="Pfam" id="PF00144"/>
    </source>
</evidence>
<sequence>MASCQTRAAGPTLVRRVSSSKGMTVSIVENDSSVAVRVDELSARRAMVGSAVAIVREGELELFCGHGLADLGARRPMSFHTVLRVASITKTFTAIGVMQLVERGRIDLDTAAERYLRAFPLVPADPRFRPATVRHLLTHTAGIGETAHPARVLCPDFGESVGPGRPVPSLSQYYRPGLAVSAEPGTRWTYSNHGFAALGQIIADVTGIPLAQYLRENVFRPLGMSDTDLELTPSMRARLAVGYRLRSRGPRAIPLREMVTTGAASAYSTPRDMARYLAALAGGGTNEFGTVLEPDTLAAMFHAQYQPDPRIPGMGLAFFRGRAGGHRIVEHQGILPGFDSQIWVAPDDKLAIFACTNGAHRAMLWLPAEISALMNELLGVRTVTLRTDVAHHPPIWNEICGNYYLAAALTDLRARSMIGAGAQVRIQAGRPVLRLLTPVPRLLRGLPLHPDDPTDPWVFRVDLTHFGIGTGRIVFARDPATAAMRLHFDLIPITLTRRPPHHRPDGIPEGLG</sequence>
<dbReference type="InterPro" id="IPR012338">
    <property type="entry name" value="Beta-lactam/transpept-like"/>
</dbReference>
<protein>
    <recommendedName>
        <fullName evidence="1">Beta-lactamase-related domain-containing protein</fullName>
    </recommendedName>
</protein>
<dbReference type="Pfam" id="PF00144">
    <property type="entry name" value="Beta-lactamase"/>
    <property type="match status" value="1"/>
</dbReference>